<dbReference type="NCBIfam" id="TIGR00755">
    <property type="entry name" value="ksgA"/>
    <property type="match status" value="1"/>
</dbReference>
<feature type="binding site" evidence="6">
    <location>
        <position position="20"/>
    </location>
    <ligand>
        <name>S-adenosyl-L-methionine</name>
        <dbReference type="ChEBI" id="CHEBI:59789"/>
    </ligand>
</feature>
<dbReference type="InterPro" id="IPR020596">
    <property type="entry name" value="rRNA_Ade_Mease_Trfase_CS"/>
</dbReference>
<dbReference type="PANTHER" id="PTHR11727:SF7">
    <property type="entry name" value="DIMETHYLADENOSINE TRANSFERASE-RELATED"/>
    <property type="match status" value="1"/>
</dbReference>
<dbReference type="SMART" id="SM00650">
    <property type="entry name" value="rADc"/>
    <property type="match status" value="1"/>
</dbReference>
<evidence type="ECO:0000256" key="5">
    <source>
        <dbReference type="ARBA" id="ARBA00022884"/>
    </source>
</evidence>
<evidence type="ECO:0000256" key="2">
    <source>
        <dbReference type="ARBA" id="ARBA00022603"/>
    </source>
</evidence>
<protein>
    <submittedName>
        <fullName evidence="8">Ribosomal RNA small subunit methyltransferase A</fullName>
        <ecNumber evidence="8">2.1.1.182</ecNumber>
    </submittedName>
</protein>
<evidence type="ECO:0000313" key="8">
    <source>
        <dbReference type="EMBL" id="QOJ78140.1"/>
    </source>
</evidence>
<dbReference type="Gene3D" id="3.40.50.150">
    <property type="entry name" value="Vaccinia Virus protein VP39"/>
    <property type="match status" value="1"/>
</dbReference>
<evidence type="ECO:0000256" key="4">
    <source>
        <dbReference type="ARBA" id="ARBA00022691"/>
    </source>
</evidence>
<dbReference type="Pfam" id="PF00398">
    <property type="entry name" value="RrnaAD"/>
    <property type="match status" value="1"/>
</dbReference>
<dbReference type="SUPFAM" id="SSF53335">
    <property type="entry name" value="S-adenosyl-L-methionine-dependent methyltransferases"/>
    <property type="match status" value="1"/>
</dbReference>
<feature type="binding site" evidence="6">
    <location>
        <position position="91"/>
    </location>
    <ligand>
        <name>S-adenosyl-L-methionine</name>
        <dbReference type="ChEBI" id="CHEBI:59789"/>
    </ligand>
</feature>
<gene>
    <name evidence="8" type="primary">rsmA</name>
    <name evidence="8" type="ORF">IG193_04955</name>
</gene>
<dbReference type="EC" id="2.1.1.182" evidence="8"/>
<dbReference type="GeneID" id="59149221"/>
<keyword evidence="3 6" id="KW-0808">Transferase</keyword>
<feature type="binding site" evidence="6">
    <location>
        <position position="45"/>
    </location>
    <ligand>
        <name>S-adenosyl-L-methionine</name>
        <dbReference type="ChEBI" id="CHEBI:59789"/>
    </ligand>
</feature>
<dbReference type="InterPro" id="IPR020598">
    <property type="entry name" value="rRNA_Ade_methylase_Trfase_N"/>
</dbReference>
<feature type="binding site" evidence="6">
    <location>
        <position position="22"/>
    </location>
    <ligand>
        <name>S-adenosyl-L-methionine</name>
        <dbReference type="ChEBI" id="CHEBI:59789"/>
    </ligand>
</feature>
<dbReference type="Proteomes" id="UP000594121">
    <property type="component" value="Chromosome"/>
</dbReference>
<dbReference type="CDD" id="cd02440">
    <property type="entry name" value="AdoMet_MTases"/>
    <property type="match status" value="1"/>
</dbReference>
<keyword evidence="2 6" id="KW-0489">Methyltransferase</keyword>
<dbReference type="InterPro" id="IPR011530">
    <property type="entry name" value="rRNA_adenine_dimethylase"/>
</dbReference>
<name>A0A7L9FEC2_9CREN</name>
<dbReference type="AlphaFoldDB" id="A0A7L9FEC2"/>
<dbReference type="KEGG" id="thel:IG193_04955"/>
<dbReference type="InParanoid" id="A0A7L9FEC2"/>
<keyword evidence="5 6" id="KW-0694">RNA-binding</keyword>
<organism evidence="8 9">
    <name type="scientific">Infirmifilum lucidum</name>
    <dbReference type="NCBI Taxonomy" id="2776706"/>
    <lineage>
        <taxon>Archaea</taxon>
        <taxon>Thermoproteota</taxon>
        <taxon>Thermoprotei</taxon>
        <taxon>Thermofilales</taxon>
        <taxon>Thermofilaceae</taxon>
        <taxon>Infirmifilum</taxon>
    </lineage>
</organism>
<comment type="similarity">
    <text evidence="6">Belongs to the class I-like SAM-binding methyltransferase superfamily. rRNA adenine N(6)-methyltransferase family.</text>
</comment>
<evidence type="ECO:0000256" key="1">
    <source>
        <dbReference type="ARBA" id="ARBA00022552"/>
    </source>
</evidence>
<feature type="binding site" evidence="6">
    <location>
        <position position="66"/>
    </location>
    <ligand>
        <name>S-adenosyl-L-methionine</name>
        <dbReference type="ChEBI" id="CHEBI:59789"/>
    </ligand>
</feature>
<evidence type="ECO:0000256" key="3">
    <source>
        <dbReference type="ARBA" id="ARBA00022679"/>
    </source>
</evidence>
<dbReference type="GO" id="GO:0003723">
    <property type="term" value="F:RNA binding"/>
    <property type="evidence" value="ECO:0007669"/>
    <property type="project" value="UniProtKB-UniRule"/>
</dbReference>
<sequence length="265" mass="29695">MSECLKRAGRIRLQKRLGQHLLVDRHYIDLFVGATGSPRVVYEIGCGLGSLTMPLAERAEYVFCSEIDPGLASLLRECSQWASNVDVLLSDAMCLELSRSRHVVVSNTPFYLSSEVVSLLCRDGSLEYAVLGVQKEVGDRLLAQPGSRKYGRLSVIAQLCFSVEKLFIIPSSAYIPRPEVDTMVVRLTPTRAFTQEFLERLEEFTRRVFPYRKKKFSTGLSLGLGVSRVQAKELLSDLGIDPEKRVYEISPREVAKIVSYLALQA</sequence>
<evidence type="ECO:0000259" key="7">
    <source>
        <dbReference type="SMART" id="SM00650"/>
    </source>
</evidence>
<dbReference type="PROSITE" id="PS51689">
    <property type="entry name" value="SAM_RNA_A_N6_MT"/>
    <property type="match status" value="1"/>
</dbReference>
<dbReference type="InterPro" id="IPR029063">
    <property type="entry name" value="SAM-dependent_MTases_sf"/>
</dbReference>
<dbReference type="GO" id="GO:0052908">
    <property type="term" value="F:16S rRNA (adenine(1518)-N(6)/adenine(1519)-N(6))-dimethyltransferase activity"/>
    <property type="evidence" value="ECO:0007669"/>
    <property type="project" value="UniProtKB-EC"/>
</dbReference>
<feature type="binding site" evidence="6">
    <location>
        <position position="107"/>
    </location>
    <ligand>
        <name>S-adenosyl-L-methionine</name>
        <dbReference type="ChEBI" id="CHEBI:59789"/>
    </ligand>
</feature>
<dbReference type="PROSITE" id="PS01131">
    <property type="entry name" value="RRNA_A_DIMETH"/>
    <property type="match status" value="1"/>
</dbReference>
<dbReference type="InterPro" id="IPR001737">
    <property type="entry name" value="KsgA/Erm"/>
</dbReference>
<reference evidence="8 9" key="1">
    <citation type="submission" date="2020-10" db="EMBL/GenBank/DDBJ databases">
        <title>Thermofilum lucidum 3507LT sp. nov. a novel member of Thermofilaceae family isolated from Chile hot spring, and proposal of description order Thermofilales.</title>
        <authorList>
            <person name="Zayulina K.S."/>
            <person name="Elcheninov A.G."/>
            <person name="Toshchakov S.V."/>
            <person name="Kublanov I.V."/>
        </authorList>
    </citation>
    <scope>NUCLEOTIDE SEQUENCE [LARGE SCALE GENOMIC DNA]</scope>
    <source>
        <strain evidence="8 9">3507LT</strain>
    </source>
</reference>
<dbReference type="RefSeq" id="WP_192818113.1">
    <property type="nucleotide sequence ID" value="NZ_CP062310.1"/>
</dbReference>
<evidence type="ECO:0000313" key="9">
    <source>
        <dbReference type="Proteomes" id="UP000594121"/>
    </source>
</evidence>
<dbReference type="FunCoup" id="A0A7L9FEC2">
    <property type="interactions" value="2"/>
</dbReference>
<dbReference type="PANTHER" id="PTHR11727">
    <property type="entry name" value="DIMETHYLADENOSINE TRANSFERASE"/>
    <property type="match status" value="1"/>
</dbReference>
<feature type="domain" description="Ribosomal RNA adenine methylase transferase N-terminal" evidence="7">
    <location>
        <begin position="27"/>
        <end position="191"/>
    </location>
</feature>
<proteinExistence type="inferred from homology"/>
<keyword evidence="4 6" id="KW-0949">S-adenosyl-L-methionine</keyword>
<keyword evidence="9" id="KW-1185">Reference proteome</keyword>
<evidence type="ECO:0000256" key="6">
    <source>
        <dbReference type="PROSITE-ProRule" id="PRU01026"/>
    </source>
</evidence>
<keyword evidence="1" id="KW-0698">rRNA processing</keyword>
<dbReference type="EMBL" id="CP062310">
    <property type="protein sequence ID" value="QOJ78140.1"/>
    <property type="molecule type" value="Genomic_DNA"/>
</dbReference>
<accession>A0A7L9FEC2</accession>